<name>A0AAE7XL16_9CAUD</name>
<reference evidence="1 2" key="1">
    <citation type="submission" date="2021-06" db="EMBL/GenBank/DDBJ databases">
        <title>Complete genome sequence of Erwinia phage pEa_SNUABM_03.</title>
        <authorList>
            <person name="Kim S.G."/>
            <person name="Park S.C."/>
        </authorList>
    </citation>
    <scope>NUCLEOTIDE SEQUENCE [LARGE SCALE GENOMIC DNA]</scope>
</reference>
<dbReference type="EMBL" id="MZ443770">
    <property type="protein sequence ID" value="QZE56258.1"/>
    <property type="molecule type" value="Genomic_DNA"/>
</dbReference>
<evidence type="ECO:0000313" key="2">
    <source>
        <dbReference type="Proteomes" id="UP000827787"/>
    </source>
</evidence>
<evidence type="ECO:0000313" key="1">
    <source>
        <dbReference type="EMBL" id="QZE56258.1"/>
    </source>
</evidence>
<protein>
    <submittedName>
        <fullName evidence="1">Uncharacterized protein</fullName>
    </submittedName>
</protein>
<proteinExistence type="predicted"/>
<organism evidence="1 2">
    <name type="scientific">Erwinia phage pEa_SNUABM_3</name>
    <dbReference type="NCBI Taxonomy" id="2869552"/>
    <lineage>
        <taxon>Viruses</taxon>
        <taxon>Duplodnaviria</taxon>
        <taxon>Heunggongvirae</taxon>
        <taxon>Uroviricota</taxon>
        <taxon>Caudoviricetes</taxon>
        <taxon>Alexandravirus</taxon>
        <taxon>Alexandravirus SNUABM3</taxon>
    </lineage>
</organism>
<dbReference type="Proteomes" id="UP000827787">
    <property type="component" value="Segment"/>
</dbReference>
<accession>A0AAE7XL16</accession>
<sequence>MEKKQKQPKNDNPNIVVLDIEMYRTLVGYAKCGEADCGEGFFGKTMRDIEKHARHFNVHLRPQFEQQQKNERMAKAERRRLVKKARRLSSQREPVRFLVDHQHRVIYPIVIIGVASDNQLRLKYHALSDGWESYAMVDRIFETPEELPQSYRVMKEGEKCE</sequence>
<keyword evidence="2" id="KW-1185">Reference proteome</keyword>
<gene>
    <name evidence="1" type="ORF">pEaSNUABM3_00061</name>
</gene>